<dbReference type="Proteomes" id="UP000717328">
    <property type="component" value="Unassembled WGS sequence"/>
</dbReference>
<feature type="compositionally biased region" description="Basic and acidic residues" evidence="1">
    <location>
        <begin position="1"/>
        <end position="12"/>
    </location>
</feature>
<evidence type="ECO:0000313" key="2">
    <source>
        <dbReference type="EMBL" id="KAG5634630.1"/>
    </source>
</evidence>
<gene>
    <name evidence="2" type="ORF">H0H81_001329</name>
</gene>
<organism evidence="2 3">
    <name type="scientific">Sphagnurus paluster</name>
    <dbReference type="NCBI Taxonomy" id="117069"/>
    <lineage>
        <taxon>Eukaryota</taxon>
        <taxon>Fungi</taxon>
        <taxon>Dikarya</taxon>
        <taxon>Basidiomycota</taxon>
        <taxon>Agaricomycotina</taxon>
        <taxon>Agaricomycetes</taxon>
        <taxon>Agaricomycetidae</taxon>
        <taxon>Agaricales</taxon>
        <taxon>Tricholomatineae</taxon>
        <taxon>Lyophyllaceae</taxon>
        <taxon>Sphagnurus</taxon>
    </lineage>
</organism>
<dbReference type="EMBL" id="JABCKI010006332">
    <property type="protein sequence ID" value="KAG5634630.1"/>
    <property type="molecule type" value="Genomic_DNA"/>
</dbReference>
<dbReference type="AlphaFoldDB" id="A0A9P7FSM5"/>
<feature type="non-terminal residue" evidence="2">
    <location>
        <position position="101"/>
    </location>
</feature>
<keyword evidence="3" id="KW-1185">Reference proteome</keyword>
<reference evidence="2" key="2">
    <citation type="submission" date="2021-10" db="EMBL/GenBank/DDBJ databases">
        <title>Phylogenomics reveals ancestral predisposition of the termite-cultivated fungus Termitomyces towards a domesticated lifestyle.</title>
        <authorList>
            <person name="Auxier B."/>
            <person name="Grum-Grzhimaylo A."/>
            <person name="Cardenas M.E."/>
            <person name="Lodge J.D."/>
            <person name="Laessoe T."/>
            <person name="Pedersen O."/>
            <person name="Smith M.E."/>
            <person name="Kuyper T.W."/>
            <person name="Franco-Molano E.A."/>
            <person name="Baroni T.J."/>
            <person name="Aanen D.K."/>
        </authorList>
    </citation>
    <scope>NUCLEOTIDE SEQUENCE</scope>
    <source>
        <strain evidence="2">D49</strain>
    </source>
</reference>
<name>A0A9P7FSM5_9AGAR</name>
<reference evidence="2" key="1">
    <citation type="submission" date="2021-02" db="EMBL/GenBank/DDBJ databases">
        <authorList>
            <person name="Nieuwenhuis M."/>
            <person name="Van De Peppel L.J.J."/>
        </authorList>
    </citation>
    <scope>NUCLEOTIDE SEQUENCE</scope>
    <source>
        <strain evidence="2">D49</strain>
    </source>
</reference>
<evidence type="ECO:0000313" key="3">
    <source>
        <dbReference type="Proteomes" id="UP000717328"/>
    </source>
</evidence>
<evidence type="ECO:0000256" key="1">
    <source>
        <dbReference type="SAM" id="MobiDB-lite"/>
    </source>
</evidence>
<comment type="caution">
    <text evidence="2">The sequence shown here is derived from an EMBL/GenBank/DDBJ whole genome shotgun (WGS) entry which is preliminary data.</text>
</comment>
<proteinExistence type="predicted"/>
<sequence>MLQARTGDEAKSHPQGSVGGKYQAAITNTAVFKDLPVEEAIGVSYKRHTTTSVDVDEAIGVDYKRRGNVDVDEAIGVGDYLKRYADVDITEAIGFGRYREN</sequence>
<feature type="region of interest" description="Disordered" evidence="1">
    <location>
        <begin position="1"/>
        <end position="20"/>
    </location>
</feature>
<accession>A0A9P7FSM5</accession>
<protein>
    <submittedName>
        <fullName evidence="2">Uncharacterized protein</fullName>
    </submittedName>
</protein>